<dbReference type="SUPFAM" id="SSF47384">
    <property type="entry name" value="Homodimeric domain of signal transducing histidine kinase"/>
    <property type="match status" value="1"/>
</dbReference>
<dbReference type="PANTHER" id="PTHR43547:SF2">
    <property type="entry name" value="HYBRID SIGNAL TRANSDUCTION HISTIDINE KINASE C"/>
    <property type="match status" value="1"/>
</dbReference>
<dbReference type="Gene3D" id="1.10.287.130">
    <property type="match status" value="1"/>
</dbReference>
<dbReference type="InterPro" id="IPR036890">
    <property type="entry name" value="HATPase_C_sf"/>
</dbReference>
<dbReference type="InterPro" id="IPR036097">
    <property type="entry name" value="HisK_dim/P_sf"/>
</dbReference>
<keyword evidence="5" id="KW-0418">Kinase</keyword>
<evidence type="ECO:0000256" key="2">
    <source>
        <dbReference type="ARBA" id="ARBA00012438"/>
    </source>
</evidence>
<dbReference type="CDD" id="cd00082">
    <property type="entry name" value="HisKA"/>
    <property type="match status" value="1"/>
</dbReference>
<dbReference type="PRINTS" id="PR00344">
    <property type="entry name" value="BCTRLSENSOR"/>
</dbReference>
<organism evidence="5 6">
    <name type="scientific">Variovorax guangxiensis</name>
    <dbReference type="NCBI Taxonomy" id="1775474"/>
    <lineage>
        <taxon>Bacteria</taxon>
        <taxon>Pseudomonadati</taxon>
        <taxon>Pseudomonadota</taxon>
        <taxon>Betaproteobacteria</taxon>
        <taxon>Burkholderiales</taxon>
        <taxon>Comamonadaceae</taxon>
        <taxon>Variovorax</taxon>
    </lineage>
</organism>
<reference evidence="5 6" key="1">
    <citation type="journal article" date="2019" name="Environ. Microbiol.">
        <title>Species interactions and distinct microbial communities in high Arctic permafrost affected cryosols are associated with the CH4 and CO2 gas fluxes.</title>
        <authorList>
            <person name="Altshuler I."/>
            <person name="Hamel J."/>
            <person name="Turney S."/>
            <person name="Magnuson E."/>
            <person name="Levesque R."/>
            <person name="Greer C."/>
            <person name="Whyte L.G."/>
        </authorList>
    </citation>
    <scope>NUCLEOTIDE SEQUENCE [LARGE SCALE GENOMIC DNA]</scope>
    <source>
        <strain evidence="5 6">S06.C</strain>
    </source>
</reference>
<dbReference type="InterPro" id="IPR005467">
    <property type="entry name" value="His_kinase_dom"/>
</dbReference>
<dbReference type="PROSITE" id="PS50109">
    <property type="entry name" value="HIS_KIN"/>
    <property type="match status" value="1"/>
</dbReference>
<dbReference type="GO" id="GO:0000155">
    <property type="term" value="F:phosphorelay sensor kinase activity"/>
    <property type="evidence" value="ECO:0007669"/>
    <property type="project" value="InterPro"/>
</dbReference>
<dbReference type="PANTHER" id="PTHR43547">
    <property type="entry name" value="TWO-COMPONENT HISTIDINE KINASE"/>
    <property type="match status" value="1"/>
</dbReference>
<name>A0A502DQM2_9BURK</name>
<dbReference type="InterPro" id="IPR003594">
    <property type="entry name" value="HATPase_dom"/>
</dbReference>
<comment type="caution">
    <text evidence="5">The sequence shown here is derived from an EMBL/GenBank/DDBJ whole genome shotgun (WGS) entry which is preliminary data.</text>
</comment>
<sequence>MSRGQVPYKAFMRLADFIRAHSETIVGEAARYARSLAPLAHEPEKTLRDHIPLILDAIVLDLESTQTRAQARVKSLGQDAGMAGAPDSAAQTHGRLRAKSGLQMAQLVAEYRALRAGVLRLWADKEPDEVSVVDVIRFNEAIDQAVAESVAFFSQETDQLRNVFLGVLGHDLRGPLNAILLTAELISRKTKDTPLSEVGVLIRSGRRMASLLDTLLQYNRTALGGGMTIHREPTDLGDACASEIEVLRAAQPDSDIRFDVEGDASGTFDASAVREALGNLVNNAAAYGDDGPISVRLIGHGTMVSLAVFNTGAQIPEAIVPALFEALQRGDDIRPDEHRTSLGLGLFIVQQIAQAHGGEVRCMSESNGTTFEVLLPRNVDARR</sequence>
<dbReference type="EC" id="2.7.13.3" evidence="2"/>
<dbReference type="CDD" id="cd00075">
    <property type="entry name" value="HATPase"/>
    <property type="match status" value="1"/>
</dbReference>
<keyword evidence="3" id="KW-0597">Phosphoprotein</keyword>
<dbReference type="Gene3D" id="3.30.565.10">
    <property type="entry name" value="Histidine kinase-like ATPase, C-terminal domain"/>
    <property type="match status" value="1"/>
</dbReference>
<comment type="catalytic activity">
    <reaction evidence="1">
        <text>ATP + protein L-histidine = ADP + protein N-phospho-L-histidine.</text>
        <dbReference type="EC" id="2.7.13.3"/>
    </reaction>
</comment>
<dbReference type="SUPFAM" id="SSF55874">
    <property type="entry name" value="ATPase domain of HSP90 chaperone/DNA topoisomerase II/histidine kinase"/>
    <property type="match status" value="1"/>
</dbReference>
<evidence type="ECO:0000259" key="4">
    <source>
        <dbReference type="PROSITE" id="PS50109"/>
    </source>
</evidence>
<dbReference type="Pfam" id="PF14361">
    <property type="entry name" value="RsbRD_N"/>
    <property type="match status" value="1"/>
</dbReference>
<dbReference type="SMART" id="SM00387">
    <property type="entry name" value="HATPase_c"/>
    <property type="match status" value="1"/>
</dbReference>
<evidence type="ECO:0000313" key="5">
    <source>
        <dbReference type="EMBL" id="TPG27677.1"/>
    </source>
</evidence>
<protein>
    <recommendedName>
        <fullName evidence="2">histidine kinase</fullName>
        <ecNumber evidence="2">2.7.13.3</ecNumber>
    </recommendedName>
</protein>
<dbReference type="Pfam" id="PF00512">
    <property type="entry name" value="HisKA"/>
    <property type="match status" value="1"/>
</dbReference>
<dbReference type="SMART" id="SM00388">
    <property type="entry name" value="HisKA"/>
    <property type="match status" value="1"/>
</dbReference>
<feature type="domain" description="Histidine kinase" evidence="4">
    <location>
        <begin position="167"/>
        <end position="379"/>
    </location>
</feature>
<evidence type="ECO:0000256" key="3">
    <source>
        <dbReference type="ARBA" id="ARBA00022553"/>
    </source>
</evidence>
<dbReference type="Proteomes" id="UP000319212">
    <property type="component" value="Unassembled WGS sequence"/>
</dbReference>
<dbReference type="InterPro" id="IPR004358">
    <property type="entry name" value="Sig_transdc_His_kin-like_C"/>
</dbReference>
<accession>A0A502DQM2</accession>
<dbReference type="InterPro" id="IPR025751">
    <property type="entry name" value="RsbRD_N_dom"/>
</dbReference>
<evidence type="ECO:0000313" key="6">
    <source>
        <dbReference type="Proteomes" id="UP000319212"/>
    </source>
</evidence>
<gene>
    <name evidence="5" type="ORF">EAH82_12995</name>
</gene>
<dbReference type="InterPro" id="IPR003661">
    <property type="entry name" value="HisK_dim/P_dom"/>
</dbReference>
<proteinExistence type="predicted"/>
<dbReference type="Pfam" id="PF02518">
    <property type="entry name" value="HATPase_c"/>
    <property type="match status" value="1"/>
</dbReference>
<dbReference type="AlphaFoldDB" id="A0A502DQM2"/>
<keyword evidence="5" id="KW-0808">Transferase</keyword>
<dbReference type="EMBL" id="RCZI01000003">
    <property type="protein sequence ID" value="TPG27677.1"/>
    <property type="molecule type" value="Genomic_DNA"/>
</dbReference>
<evidence type="ECO:0000256" key="1">
    <source>
        <dbReference type="ARBA" id="ARBA00000085"/>
    </source>
</evidence>